<sequence length="156" mass="17908">MTVRASPLTHASLKPNSLVKETALRHAFASTIIESRMFSHRYVYEAMTQPSLFRAKTLEHEAFPLGSEYSSPKLVRKVLRLLLERFITKVTTMEEAKYIDAMKIDKLIVDKLIGTFQTFKINMEKVKKGKSKYEKNIAFSVVENVPNKQSVVIKEI</sequence>
<dbReference type="EMBL" id="JAIQCV010000005">
    <property type="protein sequence ID" value="KAH1096854.1"/>
    <property type="molecule type" value="Genomic_DNA"/>
</dbReference>
<proteinExistence type="predicted"/>
<gene>
    <name evidence="1" type="ORF">J1N35_013775</name>
</gene>
<keyword evidence="2" id="KW-1185">Reference proteome</keyword>
<name>A0A9D3VVR7_9ROSI</name>
<evidence type="ECO:0000313" key="1">
    <source>
        <dbReference type="EMBL" id="KAH1096854.1"/>
    </source>
</evidence>
<reference evidence="1 2" key="1">
    <citation type="journal article" date="2021" name="Plant Biotechnol. J.">
        <title>Multi-omics assisted identification of the key and species-specific regulatory components of drought-tolerant mechanisms in Gossypium stocksii.</title>
        <authorList>
            <person name="Yu D."/>
            <person name="Ke L."/>
            <person name="Zhang D."/>
            <person name="Wu Y."/>
            <person name="Sun Y."/>
            <person name="Mei J."/>
            <person name="Sun J."/>
            <person name="Sun Y."/>
        </authorList>
    </citation>
    <scope>NUCLEOTIDE SEQUENCE [LARGE SCALE GENOMIC DNA]</scope>
    <source>
        <strain evidence="2">cv. E1</strain>
        <tissue evidence="1">Leaf</tissue>
    </source>
</reference>
<dbReference type="Proteomes" id="UP000828251">
    <property type="component" value="Unassembled WGS sequence"/>
</dbReference>
<protein>
    <submittedName>
        <fullName evidence="1">Uncharacterized protein</fullName>
    </submittedName>
</protein>
<accession>A0A9D3VVR7</accession>
<comment type="caution">
    <text evidence="1">The sequence shown here is derived from an EMBL/GenBank/DDBJ whole genome shotgun (WGS) entry which is preliminary data.</text>
</comment>
<dbReference type="OrthoDB" id="1738629at2759"/>
<organism evidence="1 2">
    <name type="scientific">Gossypium stocksii</name>
    <dbReference type="NCBI Taxonomy" id="47602"/>
    <lineage>
        <taxon>Eukaryota</taxon>
        <taxon>Viridiplantae</taxon>
        <taxon>Streptophyta</taxon>
        <taxon>Embryophyta</taxon>
        <taxon>Tracheophyta</taxon>
        <taxon>Spermatophyta</taxon>
        <taxon>Magnoliopsida</taxon>
        <taxon>eudicotyledons</taxon>
        <taxon>Gunneridae</taxon>
        <taxon>Pentapetalae</taxon>
        <taxon>rosids</taxon>
        <taxon>malvids</taxon>
        <taxon>Malvales</taxon>
        <taxon>Malvaceae</taxon>
        <taxon>Malvoideae</taxon>
        <taxon>Gossypium</taxon>
    </lineage>
</organism>
<dbReference type="AlphaFoldDB" id="A0A9D3VVR7"/>
<evidence type="ECO:0000313" key="2">
    <source>
        <dbReference type="Proteomes" id="UP000828251"/>
    </source>
</evidence>